<dbReference type="OrthoDB" id="10330169at2759"/>
<name>S7XPA5_SPRLO</name>
<protein>
    <recommendedName>
        <fullName evidence="4">Protein YIP</fullName>
    </recommendedName>
</protein>
<keyword evidence="1" id="KW-1133">Transmembrane helix</keyword>
<organism evidence="2 3">
    <name type="scientific">Spraguea lophii (strain 42_110)</name>
    <name type="common">Microsporidian parasite</name>
    <dbReference type="NCBI Taxonomy" id="1358809"/>
    <lineage>
        <taxon>Eukaryota</taxon>
        <taxon>Fungi</taxon>
        <taxon>Fungi incertae sedis</taxon>
        <taxon>Microsporidia</taxon>
        <taxon>Spragueidae</taxon>
        <taxon>Spraguea</taxon>
    </lineage>
</organism>
<dbReference type="EMBL" id="ATCN01001304">
    <property type="protein sequence ID" value="EPR77748.1"/>
    <property type="molecule type" value="Genomic_DNA"/>
</dbReference>
<gene>
    <name evidence="2" type="ORF">SLOPH_2190</name>
</gene>
<keyword evidence="3" id="KW-1185">Reference proteome</keyword>
<dbReference type="Proteomes" id="UP000014978">
    <property type="component" value="Unassembled WGS sequence"/>
</dbReference>
<keyword evidence="1" id="KW-0812">Transmembrane</keyword>
<feature type="transmembrane region" description="Helical" evidence="1">
    <location>
        <begin position="118"/>
        <end position="141"/>
    </location>
</feature>
<dbReference type="HOGENOM" id="CLU_1300397_0_0_1"/>
<proteinExistence type="predicted"/>
<comment type="caution">
    <text evidence="2">The sequence shown here is derived from an EMBL/GenBank/DDBJ whole genome shotgun (WGS) entry which is preliminary data.</text>
</comment>
<dbReference type="AlphaFoldDB" id="S7XPA5"/>
<dbReference type="VEuPathDB" id="MicrosporidiaDB:SLOPH_2190"/>
<reference evidence="3" key="1">
    <citation type="journal article" date="2013" name="PLoS Genet.">
        <title>The genome of Spraguea lophii and the basis of host-microsporidian interactions.</title>
        <authorList>
            <person name="Campbell S.E."/>
            <person name="Williams T.A."/>
            <person name="Yousuf A."/>
            <person name="Soanes D.M."/>
            <person name="Paszkiewicz K.H."/>
            <person name="Williams B.A.P."/>
        </authorList>
    </citation>
    <scope>NUCLEOTIDE SEQUENCE [LARGE SCALE GENOMIC DNA]</scope>
    <source>
        <strain evidence="3">42_110</strain>
    </source>
</reference>
<evidence type="ECO:0000313" key="2">
    <source>
        <dbReference type="EMBL" id="EPR77748.1"/>
    </source>
</evidence>
<keyword evidence="1" id="KW-0472">Membrane</keyword>
<accession>S7XPA5</accession>
<dbReference type="InParanoid" id="S7XPA5"/>
<feature type="transmembrane region" description="Helical" evidence="1">
    <location>
        <begin position="85"/>
        <end position="106"/>
    </location>
</feature>
<feature type="transmembrane region" description="Helical" evidence="1">
    <location>
        <begin position="177"/>
        <end position="199"/>
    </location>
</feature>
<feature type="transmembrane region" description="Helical" evidence="1">
    <location>
        <begin position="54"/>
        <end position="79"/>
    </location>
</feature>
<evidence type="ECO:0000256" key="1">
    <source>
        <dbReference type="SAM" id="Phobius"/>
    </source>
</evidence>
<dbReference type="OMA" id="GHEWTSR"/>
<evidence type="ECO:0008006" key="4">
    <source>
        <dbReference type="Google" id="ProtNLM"/>
    </source>
</evidence>
<feature type="transmembrane region" description="Helical" evidence="1">
    <location>
        <begin position="147"/>
        <end position="165"/>
    </location>
</feature>
<evidence type="ECO:0000313" key="3">
    <source>
        <dbReference type="Proteomes" id="UP000014978"/>
    </source>
</evidence>
<sequence>MVIESRRFTERASASTSSSPSCFKQIMNELTCWKKSLMLTPVDMKVITPQVYSVLFFALFLSLQVYIFTLPFLFTNGIFSGINSIVSIFVFYMIFIIYSFLGGYFYRLFLKKENDSSYLSYVAVCLYACSYAPVCVFLTILLKMVGFIFILALALIAQFYISSCLTMDYNFTNTRDIFIFSLMTMIIEFALVSVLQVYVLSSVIVQSSTSTI</sequence>